<dbReference type="GO" id="GO:1905515">
    <property type="term" value="P:non-motile cilium assembly"/>
    <property type="evidence" value="ECO:0007669"/>
    <property type="project" value="InterPro"/>
</dbReference>
<dbReference type="GO" id="GO:0034464">
    <property type="term" value="C:BBSome"/>
    <property type="evidence" value="ECO:0007669"/>
    <property type="project" value="InterPro"/>
</dbReference>
<dbReference type="InterPro" id="IPR032728">
    <property type="entry name" value="BBS1_N"/>
</dbReference>
<dbReference type="GO" id="GO:0005813">
    <property type="term" value="C:centrosome"/>
    <property type="evidence" value="ECO:0007669"/>
    <property type="project" value="TreeGrafter"/>
</dbReference>
<dbReference type="Pfam" id="PF14779">
    <property type="entry name" value="BBS1"/>
    <property type="match status" value="1"/>
</dbReference>
<dbReference type="CTD" id="582"/>
<dbReference type="SUPFAM" id="SSF50978">
    <property type="entry name" value="WD40 repeat-like"/>
    <property type="match status" value="1"/>
</dbReference>
<dbReference type="GO" id="GO:0005119">
    <property type="term" value="F:smoothened binding"/>
    <property type="evidence" value="ECO:0007669"/>
    <property type="project" value="TreeGrafter"/>
</dbReference>
<dbReference type="AlphaFoldDB" id="A0AAR5QFK4"/>
<feature type="domain" description="Bardet-Biedl syndrome 1 N-terminal" evidence="1">
    <location>
        <begin position="11"/>
        <end position="267"/>
    </location>
</feature>
<dbReference type="Pfam" id="PF23304">
    <property type="entry name" value="GAE_BBS1"/>
    <property type="match status" value="1"/>
</dbReference>
<dbReference type="GO" id="GO:0005113">
    <property type="term" value="F:patched binding"/>
    <property type="evidence" value="ECO:0007669"/>
    <property type="project" value="TreeGrafter"/>
</dbReference>
<keyword evidence="4" id="KW-1185">Reference proteome</keyword>
<evidence type="ECO:0000313" key="3">
    <source>
        <dbReference type="EnsemblMetazoa" id="XP_019771952.1"/>
    </source>
</evidence>
<dbReference type="InterPro" id="IPR056419">
    <property type="entry name" value="GAE_BBS1"/>
</dbReference>
<dbReference type="EnsemblMetazoa" id="XM_019916393.1">
    <property type="protein sequence ID" value="XP_019771952.1"/>
    <property type="gene ID" value="LOC109545609"/>
</dbReference>
<evidence type="ECO:0000259" key="1">
    <source>
        <dbReference type="Pfam" id="PF14779"/>
    </source>
</evidence>
<dbReference type="GO" id="GO:0061512">
    <property type="term" value="P:protein localization to cilium"/>
    <property type="evidence" value="ECO:0007669"/>
    <property type="project" value="TreeGrafter"/>
</dbReference>
<dbReference type="GeneID" id="109545609"/>
<accession>A0AAR5QFK4</accession>
<dbReference type="InterPro" id="IPR036322">
    <property type="entry name" value="WD40_repeat_dom_sf"/>
</dbReference>
<evidence type="ECO:0000313" key="4">
    <source>
        <dbReference type="Proteomes" id="UP000019118"/>
    </source>
</evidence>
<proteinExistence type="predicted"/>
<organism evidence="3 4">
    <name type="scientific">Dendroctonus ponderosae</name>
    <name type="common">Mountain pine beetle</name>
    <dbReference type="NCBI Taxonomy" id="77166"/>
    <lineage>
        <taxon>Eukaryota</taxon>
        <taxon>Metazoa</taxon>
        <taxon>Ecdysozoa</taxon>
        <taxon>Arthropoda</taxon>
        <taxon>Hexapoda</taxon>
        <taxon>Insecta</taxon>
        <taxon>Pterygota</taxon>
        <taxon>Neoptera</taxon>
        <taxon>Endopterygota</taxon>
        <taxon>Coleoptera</taxon>
        <taxon>Polyphaga</taxon>
        <taxon>Cucujiformia</taxon>
        <taxon>Curculionidae</taxon>
        <taxon>Scolytinae</taxon>
        <taxon>Dendroctonus</taxon>
    </lineage>
</organism>
<evidence type="ECO:0000259" key="2">
    <source>
        <dbReference type="Pfam" id="PF23304"/>
    </source>
</evidence>
<dbReference type="InterPro" id="IPR028784">
    <property type="entry name" value="BBS1"/>
</dbReference>
<dbReference type="Proteomes" id="UP000019118">
    <property type="component" value="Unassembled WGS sequence"/>
</dbReference>
<dbReference type="PANTHER" id="PTHR20870:SF0">
    <property type="entry name" value="BARDET-BIEDL SYNDROME 1 PROTEIN"/>
    <property type="match status" value="1"/>
</dbReference>
<name>A0AAR5QFK4_DENPD</name>
<protein>
    <recommendedName>
        <fullName evidence="5">Bardet-Biedl syndrome 1 N-terminal domain-containing protein</fullName>
    </recommendedName>
</protein>
<dbReference type="PANTHER" id="PTHR20870">
    <property type="entry name" value="BARDET-BIEDL SYNDROME 1 PROTEIN"/>
    <property type="match status" value="1"/>
</dbReference>
<feature type="domain" description="Bardet-Biedl syndrome 1 protein GAE" evidence="2">
    <location>
        <begin position="476"/>
        <end position="591"/>
    </location>
</feature>
<dbReference type="KEGG" id="dpa:109545609"/>
<reference evidence="3" key="2">
    <citation type="submission" date="2024-08" db="UniProtKB">
        <authorList>
            <consortium name="EnsemblMetazoa"/>
        </authorList>
    </citation>
    <scope>IDENTIFICATION</scope>
</reference>
<sequence>MSRGELGISRWLEAHTDRSAGLTTLPGNMVLADVAGTGDYHLVLTDLKFNQDTKCRLKVYKGTLLVSDQPLPDIPSSVVGFYADQLEPRIPVVAVACGSELFAYKNLKPFYKFRVPFCPLVDEEAGVWTEVTNSESFGADKLLNALKAIPYASLSARSQYILNQTSPILVAELLRKCGKTMPTKENIITCMASMARSSRDRRAIACPIIATEFGSIFVLDPQNFAILHQANTCNVKATPFIIKSTGLFDVEFRLLIATREGHICLLRKGWLEGKCLIQLTSDIVDMVAVPGDNFVIVATSDKALHCYSKKGQRLWSTTTANLVTCMSLVPLEHISTCMVAIGLKNGSIQLYQGRQPVDFTSVADSPSVITFGQLGQEEHVMVVITIGGSISFKILKRTADFSSKVQENSPMLQSRPLPLPKRSKLFLEQSIRERKNALEIHQTFQQDLIRLRLSAARALVQNLSDQSGIGNEKEQLKLSAQVLGLGPKFTVILSLENINPNNPLVGLCVTFHVNPLYYVLSLYAAKVPLIPPSLSYKLETKVEEVIKEGVESDDLPVGGGKGNCKVIRVFVTRELMPVPVLAATINMPPTELIV</sequence>
<reference evidence="4" key="1">
    <citation type="journal article" date="2013" name="Genome Biol.">
        <title>Draft genome of the mountain pine beetle, Dendroctonus ponderosae Hopkins, a major forest pest.</title>
        <authorList>
            <person name="Keeling C.I."/>
            <person name="Yuen M.M."/>
            <person name="Liao N.Y."/>
            <person name="Docking T.R."/>
            <person name="Chan S.K."/>
            <person name="Taylor G.A."/>
            <person name="Palmquist D.L."/>
            <person name="Jackman S.D."/>
            <person name="Nguyen A."/>
            <person name="Li M."/>
            <person name="Henderson H."/>
            <person name="Janes J.K."/>
            <person name="Zhao Y."/>
            <person name="Pandoh P."/>
            <person name="Moore R."/>
            <person name="Sperling F.A."/>
            <person name="Huber D.P."/>
            <person name="Birol I."/>
            <person name="Jones S.J."/>
            <person name="Bohlmann J."/>
        </authorList>
    </citation>
    <scope>NUCLEOTIDE SEQUENCE</scope>
</reference>
<dbReference type="GO" id="GO:0005930">
    <property type="term" value="C:axoneme"/>
    <property type="evidence" value="ECO:0007669"/>
    <property type="project" value="TreeGrafter"/>
</dbReference>
<evidence type="ECO:0008006" key="5">
    <source>
        <dbReference type="Google" id="ProtNLM"/>
    </source>
</evidence>